<dbReference type="InterPro" id="IPR047211">
    <property type="entry name" value="POXB-like"/>
</dbReference>
<dbReference type="PROSITE" id="PS00187">
    <property type="entry name" value="TPP_ENZYMES"/>
    <property type="match status" value="1"/>
</dbReference>
<dbReference type="Pfam" id="PF02775">
    <property type="entry name" value="TPP_enzyme_C"/>
    <property type="match status" value="1"/>
</dbReference>
<reference evidence="7 8" key="1">
    <citation type="journal article" date="2015" name="Genome Announc.">
        <title>Expanding the biotechnology potential of lactobacilli through comparative genomics of 213 strains and associated genera.</title>
        <authorList>
            <person name="Sun Z."/>
            <person name="Harris H.M."/>
            <person name="McCann A."/>
            <person name="Guo C."/>
            <person name="Argimon S."/>
            <person name="Zhang W."/>
            <person name="Yang X."/>
            <person name="Jeffery I.B."/>
            <person name="Cooney J.C."/>
            <person name="Kagawa T.F."/>
            <person name="Liu W."/>
            <person name="Song Y."/>
            <person name="Salvetti E."/>
            <person name="Wrobel A."/>
            <person name="Rasinkangas P."/>
            <person name="Parkhill J."/>
            <person name="Rea M.C."/>
            <person name="O'Sullivan O."/>
            <person name="Ritari J."/>
            <person name="Douillard F.P."/>
            <person name="Paul Ross R."/>
            <person name="Yang R."/>
            <person name="Briner A.E."/>
            <person name="Felis G.E."/>
            <person name="de Vos W.M."/>
            <person name="Barrangou R."/>
            <person name="Klaenhammer T.R."/>
            <person name="Caufield P.W."/>
            <person name="Cui Y."/>
            <person name="Zhang H."/>
            <person name="O'Toole P.W."/>
        </authorList>
    </citation>
    <scope>NUCLEOTIDE SEQUENCE [LARGE SCALE GENOMIC DNA]</scope>
    <source>
        <strain evidence="7 8">DSM 15353</strain>
    </source>
</reference>
<dbReference type="Pfam" id="PF00205">
    <property type="entry name" value="TPP_enzyme_M"/>
    <property type="match status" value="1"/>
</dbReference>
<dbReference type="Gene3D" id="3.40.50.970">
    <property type="match status" value="2"/>
</dbReference>
<dbReference type="EMBL" id="JQBK01000117">
    <property type="protein sequence ID" value="KRN80603.1"/>
    <property type="molecule type" value="Genomic_DNA"/>
</dbReference>
<dbReference type="STRING" id="89059.LAC1533_2065"/>
<dbReference type="CDD" id="cd02014">
    <property type="entry name" value="TPP_POX"/>
    <property type="match status" value="1"/>
</dbReference>
<dbReference type="PATRIC" id="fig|89059.3.peg.292"/>
<dbReference type="InterPro" id="IPR012000">
    <property type="entry name" value="Thiamin_PyroP_enz_cen_dom"/>
</dbReference>
<evidence type="ECO:0000256" key="3">
    <source>
        <dbReference type="RuleBase" id="RU362132"/>
    </source>
</evidence>
<evidence type="ECO:0000259" key="4">
    <source>
        <dbReference type="Pfam" id="PF00205"/>
    </source>
</evidence>
<dbReference type="InterPro" id="IPR029061">
    <property type="entry name" value="THDP-binding"/>
</dbReference>
<dbReference type="PANTHER" id="PTHR42981">
    <property type="entry name" value="PYRUVATE DEHYDROGENASE [UBIQUINONE]"/>
    <property type="match status" value="1"/>
</dbReference>
<dbReference type="PANTHER" id="PTHR42981:SF2">
    <property type="entry name" value="PYRUVATE DEHYDROGENASE [UBIQUINONE]"/>
    <property type="match status" value="1"/>
</dbReference>
<dbReference type="GO" id="GO:0030976">
    <property type="term" value="F:thiamine pyrophosphate binding"/>
    <property type="evidence" value="ECO:0007669"/>
    <property type="project" value="InterPro"/>
</dbReference>
<feature type="domain" description="Thiamine pyrophosphate enzyme central" evidence="4">
    <location>
        <begin position="207"/>
        <end position="335"/>
    </location>
</feature>
<evidence type="ECO:0000259" key="5">
    <source>
        <dbReference type="Pfam" id="PF02775"/>
    </source>
</evidence>
<comment type="caution">
    <text evidence="7">The sequence shown here is derived from an EMBL/GenBank/DDBJ whole genome shotgun (WGS) entry which is preliminary data.</text>
</comment>
<comment type="similarity">
    <text evidence="1 3">Belongs to the TPP enzyme family.</text>
</comment>
<dbReference type="InterPro" id="IPR012001">
    <property type="entry name" value="Thiamin_PyroP_enz_TPP-bd_dom"/>
</dbReference>
<dbReference type="InterPro" id="IPR047210">
    <property type="entry name" value="TPP_PYR_POXB-like"/>
</dbReference>
<dbReference type="InterPro" id="IPR047212">
    <property type="entry name" value="TPP_POXB-like"/>
</dbReference>
<keyword evidence="7" id="KW-0670">Pyruvate</keyword>
<dbReference type="SUPFAM" id="SSF52518">
    <property type="entry name" value="Thiamin diphosphate-binding fold (THDP-binding)"/>
    <property type="match status" value="2"/>
</dbReference>
<dbReference type="CDD" id="cd07039">
    <property type="entry name" value="TPP_PYR_POX"/>
    <property type="match status" value="1"/>
</dbReference>
<dbReference type="AlphaFoldDB" id="A0A0R2JU91"/>
<evidence type="ECO:0000256" key="2">
    <source>
        <dbReference type="ARBA" id="ARBA00023052"/>
    </source>
</evidence>
<evidence type="ECO:0000313" key="7">
    <source>
        <dbReference type="EMBL" id="KRN80603.1"/>
    </source>
</evidence>
<dbReference type="GO" id="GO:0003824">
    <property type="term" value="F:catalytic activity"/>
    <property type="evidence" value="ECO:0007669"/>
    <property type="project" value="InterPro"/>
</dbReference>
<accession>A0A0R2JU91</accession>
<dbReference type="Pfam" id="PF02776">
    <property type="entry name" value="TPP_enzyme_N"/>
    <property type="match status" value="1"/>
</dbReference>
<feature type="domain" description="Thiamine pyrophosphate enzyme TPP-binding" evidence="5">
    <location>
        <begin position="395"/>
        <end position="531"/>
    </location>
</feature>
<dbReference type="InterPro" id="IPR011766">
    <property type="entry name" value="TPP_enzyme_TPP-bd"/>
</dbReference>
<evidence type="ECO:0000313" key="8">
    <source>
        <dbReference type="Proteomes" id="UP000051491"/>
    </source>
</evidence>
<sequence length="595" mass="64732">MIKNCLKRKGVFEMATMMAGQALAKVLEKWDVDHVYGITADSINNTVDGLYQERDQIKYIQVRHEEIGALAAAADAKLTGTIGVAFGSAGPGSVHMLNGLYEAKMDHTPVLALVGQSATGVMNTNFFQEMNQDPIFADVAEFHKQVVNADQIPKVVDEAIRSAYATKSVSVVILPDDLSGQEIDYHELKTAALNKQTTKLPVDAADVKQVAAAIKQAKRPIMWLGQGAYGAKKAAVAVSEKFGLPVLTTAPAANVFPSDHANYMGARGRLGTKPAFEVSQASDLILFVGTNYPFARFMPADKTIIQVNNNLADLGKQYDADITVLGDAAQFLAGLAQTDYQAQPTAFLKAAQKDRTLWMQWLEKLAADDQNGLRAEGVIQAIKENATDNAIFGLDVGNNTEWSLRQLPFNKEQKYAMSPWYGTMGFGLPAGLAGKLSFPDRQVWSISGDGGYAMVMPDLLTEVKYNLPVINVVLENKSFGYIGHEKIQANQAPYGIDLVGADWGKVAQDMGAIGFTVTNLAELKDAMNQINDLQKKGNQLPIVLDAKIQNIDPLDTSFIPVDPETFDADTIANYRKTYDLPAEEQPAFSDILKNI</sequence>
<dbReference type="SUPFAM" id="SSF52467">
    <property type="entry name" value="DHS-like NAD/FAD-binding domain"/>
    <property type="match status" value="1"/>
</dbReference>
<name>A0A0R2JU91_9LACO</name>
<gene>
    <name evidence="7" type="ORF">IV43_GL000287</name>
</gene>
<evidence type="ECO:0000259" key="6">
    <source>
        <dbReference type="Pfam" id="PF02776"/>
    </source>
</evidence>
<dbReference type="GO" id="GO:0000287">
    <property type="term" value="F:magnesium ion binding"/>
    <property type="evidence" value="ECO:0007669"/>
    <property type="project" value="InterPro"/>
</dbReference>
<organism evidence="7 8">
    <name type="scientific">Ligilactobacillus acidipiscis</name>
    <dbReference type="NCBI Taxonomy" id="89059"/>
    <lineage>
        <taxon>Bacteria</taxon>
        <taxon>Bacillati</taxon>
        <taxon>Bacillota</taxon>
        <taxon>Bacilli</taxon>
        <taxon>Lactobacillales</taxon>
        <taxon>Lactobacillaceae</taxon>
        <taxon>Ligilactobacillus</taxon>
    </lineage>
</organism>
<protein>
    <submittedName>
        <fullName evidence="7">Pyruvate oxidase</fullName>
    </submittedName>
</protein>
<keyword evidence="2 3" id="KW-0786">Thiamine pyrophosphate</keyword>
<proteinExistence type="inferred from homology"/>
<dbReference type="InterPro" id="IPR029035">
    <property type="entry name" value="DHS-like_NAD/FAD-binding_dom"/>
</dbReference>
<dbReference type="Gene3D" id="3.40.50.1220">
    <property type="entry name" value="TPP-binding domain"/>
    <property type="match status" value="1"/>
</dbReference>
<dbReference type="Proteomes" id="UP000051491">
    <property type="component" value="Unassembled WGS sequence"/>
</dbReference>
<evidence type="ECO:0000256" key="1">
    <source>
        <dbReference type="ARBA" id="ARBA00007812"/>
    </source>
</evidence>
<dbReference type="InterPro" id="IPR000399">
    <property type="entry name" value="TPP-bd_CS"/>
</dbReference>
<feature type="domain" description="Thiamine pyrophosphate enzyme N-terminal TPP-binding" evidence="6">
    <location>
        <begin position="17"/>
        <end position="132"/>
    </location>
</feature>